<accession>A0A4V6A0Q8</accession>
<name>A0A4V6A0Q8_STECR</name>
<feature type="transmembrane region" description="Helical" evidence="1">
    <location>
        <begin position="6"/>
        <end position="33"/>
    </location>
</feature>
<feature type="transmembrane region" description="Helical" evidence="1">
    <location>
        <begin position="80"/>
        <end position="99"/>
    </location>
</feature>
<dbReference type="AlphaFoldDB" id="A0A4V6A0Q8"/>
<dbReference type="SUPFAM" id="SSF81321">
    <property type="entry name" value="Family A G protein-coupled receptor-like"/>
    <property type="match status" value="1"/>
</dbReference>
<keyword evidence="3" id="KW-1185">Reference proteome</keyword>
<comment type="caution">
    <text evidence="2">The sequence shown here is derived from an EMBL/GenBank/DDBJ whole genome shotgun (WGS) entry which is preliminary data.</text>
</comment>
<feature type="transmembrane region" description="Helical" evidence="1">
    <location>
        <begin position="45"/>
        <end position="68"/>
    </location>
</feature>
<dbReference type="PANTHER" id="PTHR23021">
    <property type="entry name" value="SERPENTINE RECEPTOR, CLASS T"/>
    <property type="match status" value="1"/>
</dbReference>
<keyword evidence="1" id="KW-1133">Transmembrane helix</keyword>
<feature type="transmembrane region" description="Helical" evidence="1">
    <location>
        <begin position="170"/>
        <end position="191"/>
    </location>
</feature>
<feature type="transmembrane region" description="Helical" evidence="1">
    <location>
        <begin position="203"/>
        <end position="225"/>
    </location>
</feature>
<feature type="transmembrane region" description="Helical" evidence="1">
    <location>
        <begin position="120"/>
        <end position="150"/>
    </location>
</feature>
<evidence type="ECO:0000313" key="3">
    <source>
        <dbReference type="Proteomes" id="UP000298663"/>
    </source>
</evidence>
<keyword evidence="1" id="KW-0472">Membrane</keyword>
<evidence type="ECO:0000313" key="2">
    <source>
        <dbReference type="EMBL" id="TKR72405.1"/>
    </source>
</evidence>
<proteinExistence type="predicted"/>
<feature type="transmembrane region" description="Helical" evidence="1">
    <location>
        <begin position="237"/>
        <end position="259"/>
    </location>
</feature>
<organism evidence="2 3">
    <name type="scientific">Steinernema carpocapsae</name>
    <name type="common">Entomopathogenic nematode</name>
    <dbReference type="NCBI Taxonomy" id="34508"/>
    <lineage>
        <taxon>Eukaryota</taxon>
        <taxon>Metazoa</taxon>
        <taxon>Ecdysozoa</taxon>
        <taxon>Nematoda</taxon>
        <taxon>Chromadorea</taxon>
        <taxon>Rhabditida</taxon>
        <taxon>Tylenchina</taxon>
        <taxon>Panagrolaimomorpha</taxon>
        <taxon>Strongyloidoidea</taxon>
        <taxon>Steinernematidae</taxon>
        <taxon>Steinernema</taxon>
    </lineage>
</organism>
<dbReference type="OrthoDB" id="5900218at2759"/>
<dbReference type="EMBL" id="AZBU02000006">
    <property type="protein sequence ID" value="TKR72405.1"/>
    <property type="molecule type" value="Genomic_DNA"/>
</dbReference>
<reference evidence="2 3" key="1">
    <citation type="journal article" date="2015" name="Genome Biol.">
        <title>Comparative genomics of Steinernema reveals deeply conserved gene regulatory networks.</title>
        <authorList>
            <person name="Dillman A.R."/>
            <person name="Macchietto M."/>
            <person name="Porter C.F."/>
            <person name="Rogers A."/>
            <person name="Williams B."/>
            <person name="Antoshechkin I."/>
            <person name="Lee M.M."/>
            <person name="Goodwin Z."/>
            <person name="Lu X."/>
            <person name="Lewis E.E."/>
            <person name="Goodrich-Blair H."/>
            <person name="Stock S.P."/>
            <person name="Adams B.J."/>
            <person name="Sternberg P.W."/>
            <person name="Mortazavi A."/>
        </authorList>
    </citation>
    <scope>NUCLEOTIDE SEQUENCE [LARGE SCALE GENOMIC DNA]</scope>
    <source>
        <strain evidence="2 3">ALL</strain>
    </source>
</reference>
<reference evidence="2 3" key="2">
    <citation type="journal article" date="2019" name="G3 (Bethesda)">
        <title>Hybrid Assembly of the Genome of the Entomopathogenic Nematode Steinernema carpocapsae Identifies the X-Chromosome.</title>
        <authorList>
            <person name="Serra L."/>
            <person name="Macchietto M."/>
            <person name="Macias-Munoz A."/>
            <person name="McGill C.J."/>
            <person name="Rodriguez I.M."/>
            <person name="Rodriguez B."/>
            <person name="Murad R."/>
            <person name="Mortazavi A."/>
        </authorList>
    </citation>
    <scope>NUCLEOTIDE SEQUENCE [LARGE SCALE GENOMIC DNA]</scope>
    <source>
        <strain evidence="2 3">ALL</strain>
    </source>
</reference>
<evidence type="ECO:0000256" key="1">
    <source>
        <dbReference type="SAM" id="Phobius"/>
    </source>
</evidence>
<gene>
    <name evidence="2" type="ORF">L596_019852</name>
</gene>
<evidence type="ECO:0008006" key="4">
    <source>
        <dbReference type="Google" id="ProtNLM"/>
    </source>
</evidence>
<keyword evidence="1" id="KW-0812">Transmembrane</keyword>
<dbReference type="PANTHER" id="PTHR23021:SF11">
    <property type="entry name" value="SERPENTINE RECEPTOR, CLASS T"/>
    <property type="match status" value="1"/>
</dbReference>
<dbReference type="InterPro" id="IPR019425">
    <property type="entry name" value="7TM_GPCR_serpentine_rcpt_Srt"/>
</dbReference>
<sequence length="292" mass="33191">MDRRNVILFGFLQSGAAMVSFLSSMRIFWVILGSKDLRVLSSYQVMANIALVECCQMSGCFMGGIMLIAGSNFNDQLEYMFGKIIVVAWLMAIFLRFVLALNRFIVITDLQVLLAIKKNVLHKILMTITFLTLVAFIVVACLAKNTYVVSFEKASWTYKEPNELLKIDGVLGPGITPVTFSLYICTGLYVIRRRNKVRASEIRLLISCAIGFLYEMCEIVLFHYVLLNVDQKFADSVGWILMISWISVPAFNGAVLLWLNKSVQNRFFSYRWHSFELTNAVFTRTSSVSPRT</sequence>
<dbReference type="Proteomes" id="UP000298663">
    <property type="component" value="Unassembled WGS sequence"/>
</dbReference>
<protein>
    <recommendedName>
        <fullName evidence="4">7TM GPCR serpentine receptor class x (Srx) domain-containing protein</fullName>
    </recommendedName>
</protein>